<evidence type="ECO:0000259" key="2">
    <source>
        <dbReference type="Pfam" id="PF07995"/>
    </source>
</evidence>
<feature type="domain" description="Glucose/Sorbosone dehydrogenase" evidence="2">
    <location>
        <begin position="66"/>
        <end position="398"/>
    </location>
</feature>
<dbReference type="Proteomes" id="UP000234328">
    <property type="component" value="Unassembled WGS sequence"/>
</dbReference>
<keyword evidence="1" id="KW-0732">Signal</keyword>
<evidence type="ECO:0000313" key="4">
    <source>
        <dbReference type="Proteomes" id="UP000234328"/>
    </source>
</evidence>
<dbReference type="SUPFAM" id="SSF50952">
    <property type="entry name" value="Soluble quinoprotein glucose dehydrogenase"/>
    <property type="match status" value="1"/>
</dbReference>
<dbReference type="Gene3D" id="2.120.10.30">
    <property type="entry name" value="TolB, C-terminal domain"/>
    <property type="match status" value="1"/>
</dbReference>
<dbReference type="PANTHER" id="PTHR19328:SF75">
    <property type="entry name" value="ALDOSE SUGAR DEHYDROGENASE YLII"/>
    <property type="match status" value="1"/>
</dbReference>
<comment type="caution">
    <text evidence="3">The sequence shown here is derived from an EMBL/GenBank/DDBJ whole genome shotgun (WGS) entry which is preliminary data.</text>
</comment>
<evidence type="ECO:0000313" key="3">
    <source>
        <dbReference type="EMBL" id="PLC54068.1"/>
    </source>
</evidence>
<gene>
    <name evidence="3" type="ORF">CR155_08040</name>
</gene>
<dbReference type="AlphaFoldDB" id="A0A2N4UGC3"/>
<proteinExistence type="predicted"/>
<dbReference type="RefSeq" id="WP_102069503.1">
    <property type="nucleotide sequence ID" value="NZ_PDNV01000005.1"/>
</dbReference>
<dbReference type="Pfam" id="PF07995">
    <property type="entry name" value="GSDH"/>
    <property type="match status" value="1"/>
</dbReference>
<protein>
    <submittedName>
        <fullName evidence="3">Oxidoreductase</fullName>
    </submittedName>
</protein>
<feature type="signal peptide" evidence="1">
    <location>
        <begin position="1"/>
        <end position="42"/>
    </location>
</feature>
<reference evidence="3 4" key="1">
    <citation type="submission" date="2017-10" db="EMBL/GenBank/DDBJ databases">
        <title>Two draft genome sequences of Pusillimonas sp. strains isolated from a nitrate- and radionuclide-contaminated groundwater in Russia.</title>
        <authorList>
            <person name="Grouzdev D.S."/>
            <person name="Tourova T.P."/>
            <person name="Goeva M.A."/>
            <person name="Babich T.L."/>
            <person name="Sokolova D.S."/>
            <person name="Abdullin R."/>
            <person name="Poltaraus A.B."/>
            <person name="Toshchakov S.V."/>
            <person name="Nazina T.N."/>
        </authorList>
    </citation>
    <scope>NUCLEOTIDE SEQUENCE [LARGE SCALE GENOMIC DNA]</scope>
    <source>
        <strain evidence="3 4">JR1/69-2-13</strain>
    </source>
</reference>
<feature type="chain" id="PRO_5014969496" evidence="1">
    <location>
        <begin position="43"/>
        <end position="403"/>
    </location>
</feature>
<dbReference type="InterPro" id="IPR012938">
    <property type="entry name" value="Glc/Sorbosone_DH"/>
</dbReference>
<accession>A0A2N4UGC3</accession>
<evidence type="ECO:0000256" key="1">
    <source>
        <dbReference type="SAM" id="SignalP"/>
    </source>
</evidence>
<dbReference type="OrthoDB" id="9770043at2"/>
<sequence length="403" mass="44422">MTLPYTSSIRKNHFAIGPAFRRTLHSFLCAAALPLLAWQAHAQAPAPSSFPSEKGTLIVTELLTDLDYPWAIAFLPEDAGALITEKAGRLRLWKPDGTLSEPIAGVPDVYARSQGGLLDVVLAPDFVKNRRVYLSYAERGNDGKAGTTVGYGVLSADGRRLEDFTVIFRQMPRLSTGAHFGSRLVFDRQGYLFIALGENNQRPTSQDLDKLQGKVVRLLPDGRVPDDNPFVGNANARPEVWSYGHRNQQGAALNPWTGRLWTHEHGARGGDEINIPEAGKNYGWPLATHGIDYGGSAIPESKGTHVKGTEQPIHFWKVSPAISGMAFYDAKRFPAWRQSLFIGSLKEHALIRLELDGHNVVREERLLESLDARIRDVRVGPDGYVYVLTDASPGQLLKVGLKE</sequence>
<dbReference type="InterPro" id="IPR011042">
    <property type="entry name" value="6-blade_b-propeller_TolB-like"/>
</dbReference>
<organism evidence="3 4">
    <name type="scientific">Pollutimonas nitritireducens</name>
    <dbReference type="NCBI Taxonomy" id="2045209"/>
    <lineage>
        <taxon>Bacteria</taxon>
        <taxon>Pseudomonadati</taxon>
        <taxon>Pseudomonadota</taxon>
        <taxon>Betaproteobacteria</taxon>
        <taxon>Burkholderiales</taxon>
        <taxon>Alcaligenaceae</taxon>
        <taxon>Pollutimonas</taxon>
    </lineage>
</organism>
<dbReference type="PANTHER" id="PTHR19328">
    <property type="entry name" value="HEDGEHOG-INTERACTING PROTEIN"/>
    <property type="match status" value="1"/>
</dbReference>
<keyword evidence="4" id="KW-1185">Reference proteome</keyword>
<name>A0A2N4UGC3_9BURK</name>
<dbReference type="InterPro" id="IPR011041">
    <property type="entry name" value="Quinoprot_gluc/sorb_DH_b-prop"/>
</dbReference>
<dbReference type="EMBL" id="PDNV01000005">
    <property type="protein sequence ID" value="PLC54068.1"/>
    <property type="molecule type" value="Genomic_DNA"/>
</dbReference>